<reference evidence="1 2" key="1">
    <citation type="journal article" date="2016" name="Front. Microbiol.">
        <title>Comprehensive Phylogenetic Analysis of Bovine Non-aureus Staphylococci Species Based on Whole-Genome Sequencing.</title>
        <authorList>
            <person name="Naushad S."/>
            <person name="Barkema H.W."/>
            <person name="Luby C."/>
            <person name="Condas L.A."/>
            <person name="Nobrega D.B."/>
            <person name="Carson D.A."/>
            <person name="De Buck J."/>
        </authorList>
    </citation>
    <scope>NUCLEOTIDE SEQUENCE [LARGE SCALE GENOMIC DNA]</scope>
    <source>
        <strain evidence="1 2">SNUC 5336</strain>
    </source>
</reference>
<accession>A0A974QMR7</accession>
<dbReference type="AlphaFoldDB" id="A0A974QMR7"/>
<sequence>MYRFFSYQSLSMVDKSLSTIYPYLLICEGNEIKNIFQLKIDLGDQRRDFIIIVKRENNGFQIS</sequence>
<evidence type="ECO:0000313" key="2">
    <source>
        <dbReference type="Proteomes" id="UP000241540"/>
    </source>
</evidence>
<dbReference type="Proteomes" id="UP000241540">
    <property type="component" value="Unassembled WGS sequence"/>
</dbReference>
<dbReference type="EMBL" id="PZHX01000020">
    <property type="protein sequence ID" value="PTK29864.1"/>
    <property type="molecule type" value="Genomic_DNA"/>
</dbReference>
<protein>
    <submittedName>
        <fullName evidence="1">Uncharacterized protein</fullName>
    </submittedName>
</protein>
<name>A0A974QMR7_STAHO</name>
<evidence type="ECO:0000313" key="1">
    <source>
        <dbReference type="EMBL" id="PTK29864.1"/>
    </source>
</evidence>
<comment type="caution">
    <text evidence="1">The sequence shown here is derived from an EMBL/GenBank/DDBJ whole genome shotgun (WGS) entry which is preliminary data.</text>
</comment>
<proteinExistence type="predicted"/>
<gene>
    <name evidence="1" type="ORF">BUZ51_09660</name>
</gene>
<organism evidence="1 2">
    <name type="scientific">Staphylococcus hominis</name>
    <dbReference type="NCBI Taxonomy" id="1290"/>
    <lineage>
        <taxon>Bacteria</taxon>
        <taxon>Bacillati</taxon>
        <taxon>Bacillota</taxon>
        <taxon>Bacilli</taxon>
        <taxon>Bacillales</taxon>
        <taxon>Staphylococcaceae</taxon>
        <taxon>Staphylococcus</taxon>
    </lineage>
</organism>